<protein>
    <submittedName>
        <fullName evidence="3">Uncharacterized protein</fullName>
    </submittedName>
</protein>
<gene>
    <name evidence="3" type="ORF">FJT64_013764</name>
</gene>
<accession>A0A6A4VBB2</accession>
<comment type="caution">
    <text evidence="3">The sequence shown here is derived from an EMBL/GenBank/DDBJ whole genome shotgun (WGS) entry which is preliminary data.</text>
</comment>
<dbReference type="AlphaFoldDB" id="A0A6A4VBB2"/>
<evidence type="ECO:0000313" key="3">
    <source>
        <dbReference type="EMBL" id="KAF0287838.1"/>
    </source>
</evidence>
<evidence type="ECO:0000256" key="1">
    <source>
        <dbReference type="SAM" id="MobiDB-lite"/>
    </source>
</evidence>
<dbReference type="EMBL" id="VIIS01002160">
    <property type="protein sequence ID" value="KAF0287838.1"/>
    <property type="molecule type" value="Genomic_DNA"/>
</dbReference>
<evidence type="ECO:0000313" key="4">
    <source>
        <dbReference type="Proteomes" id="UP000440578"/>
    </source>
</evidence>
<sequence length="234" mass="24993">MESLMFWSPHTPGLDFLANQGQWAEERKELEKTRLGMASGTPLRLYSACGRRLAGPALRLVGLGRELVSLLGCMNYRRALVVLARSAVVSGLLAAAAGAGPLLALVLLLVLLVVLVLGAAAGWHWPGPLERLRRWLCAPASAADSDLLRNGDSTLLRPLGFMESGVATAHTYGSSNIVYALRMHGRQPVQGDDVLRALTIIQSGKHVYTAHSRRPLPSGLEATHLGPSRSPGSP</sequence>
<feature type="transmembrane region" description="Helical" evidence="2">
    <location>
        <begin position="79"/>
        <end position="97"/>
    </location>
</feature>
<feature type="region of interest" description="Disordered" evidence="1">
    <location>
        <begin position="212"/>
        <end position="234"/>
    </location>
</feature>
<dbReference type="Proteomes" id="UP000440578">
    <property type="component" value="Unassembled WGS sequence"/>
</dbReference>
<keyword evidence="2" id="KW-0472">Membrane</keyword>
<name>A0A6A4VBB2_AMPAM</name>
<feature type="transmembrane region" description="Helical" evidence="2">
    <location>
        <begin position="103"/>
        <end position="125"/>
    </location>
</feature>
<reference evidence="3 4" key="1">
    <citation type="submission" date="2019-07" db="EMBL/GenBank/DDBJ databases">
        <title>Draft genome assembly of a fouling barnacle, Amphibalanus amphitrite (Darwin, 1854): The first reference genome for Thecostraca.</title>
        <authorList>
            <person name="Kim W."/>
        </authorList>
    </citation>
    <scope>NUCLEOTIDE SEQUENCE [LARGE SCALE GENOMIC DNA]</scope>
    <source>
        <strain evidence="3">SNU_AA5</strain>
        <tissue evidence="3">Soma without cirri and trophi</tissue>
    </source>
</reference>
<organism evidence="3 4">
    <name type="scientific">Amphibalanus amphitrite</name>
    <name type="common">Striped barnacle</name>
    <name type="synonym">Balanus amphitrite</name>
    <dbReference type="NCBI Taxonomy" id="1232801"/>
    <lineage>
        <taxon>Eukaryota</taxon>
        <taxon>Metazoa</taxon>
        <taxon>Ecdysozoa</taxon>
        <taxon>Arthropoda</taxon>
        <taxon>Crustacea</taxon>
        <taxon>Multicrustacea</taxon>
        <taxon>Cirripedia</taxon>
        <taxon>Thoracica</taxon>
        <taxon>Thoracicalcarea</taxon>
        <taxon>Balanomorpha</taxon>
        <taxon>Balanoidea</taxon>
        <taxon>Balanidae</taxon>
        <taxon>Amphibalaninae</taxon>
        <taxon>Amphibalanus</taxon>
    </lineage>
</organism>
<proteinExistence type="predicted"/>
<keyword evidence="2" id="KW-0812">Transmembrane</keyword>
<keyword evidence="2" id="KW-1133">Transmembrane helix</keyword>
<evidence type="ECO:0000256" key="2">
    <source>
        <dbReference type="SAM" id="Phobius"/>
    </source>
</evidence>
<keyword evidence="4" id="KW-1185">Reference proteome</keyword>
<dbReference type="OrthoDB" id="6345137at2759"/>